<evidence type="ECO:0000259" key="11">
    <source>
        <dbReference type="PROSITE" id="PS50262"/>
    </source>
</evidence>
<dbReference type="OMA" id="YCNEHFR"/>
<dbReference type="GO" id="GO:0005886">
    <property type="term" value="C:plasma membrane"/>
    <property type="evidence" value="ECO:0007669"/>
    <property type="project" value="TreeGrafter"/>
</dbReference>
<dbReference type="PANTHER" id="PTHR24235:SF18">
    <property type="entry name" value="G-PROTEIN COUPLED RECEPTORS FAMILY 1 PROFILE DOMAIN-CONTAINING PROTEIN"/>
    <property type="match status" value="1"/>
</dbReference>
<feature type="transmembrane region" description="Helical" evidence="10">
    <location>
        <begin position="104"/>
        <end position="123"/>
    </location>
</feature>
<dbReference type="PRINTS" id="PR01012">
    <property type="entry name" value="NRPEPTIDEYR"/>
</dbReference>
<evidence type="ECO:0000313" key="14">
    <source>
        <dbReference type="WBParaSite" id="TCLT_0000817001-mRNA-1"/>
    </source>
</evidence>
<keyword evidence="5 9" id="KW-0297">G-protein coupled receptor</keyword>
<evidence type="ECO:0000313" key="12">
    <source>
        <dbReference type="EMBL" id="VDN05686.1"/>
    </source>
</evidence>
<feature type="transmembrane region" description="Helical" evidence="10">
    <location>
        <begin position="152"/>
        <end position="175"/>
    </location>
</feature>
<keyword evidence="3 9" id="KW-0812">Transmembrane</keyword>
<evidence type="ECO:0000256" key="5">
    <source>
        <dbReference type="ARBA" id="ARBA00023040"/>
    </source>
</evidence>
<evidence type="ECO:0000313" key="13">
    <source>
        <dbReference type="Proteomes" id="UP000276776"/>
    </source>
</evidence>
<dbReference type="AlphaFoldDB" id="A0A0N5D594"/>
<feature type="transmembrane region" description="Helical" evidence="10">
    <location>
        <begin position="258"/>
        <end position="282"/>
    </location>
</feature>
<reference evidence="14" key="1">
    <citation type="submission" date="2017-02" db="UniProtKB">
        <authorList>
            <consortium name="WormBaseParasite"/>
        </authorList>
    </citation>
    <scope>IDENTIFICATION</scope>
</reference>
<dbReference type="STRING" id="103827.A0A0N5D594"/>
<feature type="domain" description="G-protein coupled receptors family 1 profile" evidence="11">
    <location>
        <begin position="5"/>
        <end position="279"/>
    </location>
</feature>
<dbReference type="WBParaSite" id="TCLT_0000817001-mRNA-1">
    <property type="protein sequence ID" value="TCLT_0000817001-mRNA-1"/>
    <property type="gene ID" value="TCLT_0000817001"/>
</dbReference>
<evidence type="ECO:0000256" key="1">
    <source>
        <dbReference type="ARBA" id="ARBA00004141"/>
    </source>
</evidence>
<feature type="transmembrane region" description="Helical" evidence="10">
    <location>
        <begin position="25"/>
        <end position="50"/>
    </location>
</feature>
<accession>A0A0N5D594</accession>
<dbReference type="InterPro" id="IPR000276">
    <property type="entry name" value="GPCR_Rhodpsn"/>
</dbReference>
<keyword evidence="8 9" id="KW-0807">Transducer</keyword>
<dbReference type="CDD" id="cd15203">
    <property type="entry name" value="7tmA_NPYR-like"/>
    <property type="match status" value="1"/>
</dbReference>
<evidence type="ECO:0000256" key="6">
    <source>
        <dbReference type="ARBA" id="ARBA00023136"/>
    </source>
</evidence>
<evidence type="ECO:0000256" key="9">
    <source>
        <dbReference type="RuleBase" id="RU000688"/>
    </source>
</evidence>
<dbReference type="SUPFAM" id="SSF81321">
    <property type="entry name" value="Family A G protein-coupled receptor-like"/>
    <property type="match status" value="1"/>
</dbReference>
<name>A0A0N5D594_THECL</name>
<dbReference type="OrthoDB" id="9046662at2759"/>
<dbReference type="PANTHER" id="PTHR24235">
    <property type="entry name" value="NEUROPEPTIDE Y RECEPTOR"/>
    <property type="match status" value="1"/>
</dbReference>
<reference evidence="12 13" key="2">
    <citation type="submission" date="2018-11" db="EMBL/GenBank/DDBJ databases">
        <authorList>
            <consortium name="Pathogen Informatics"/>
        </authorList>
    </citation>
    <scope>NUCLEOTIDE SEQUENCE [LARGE SCALE GENOMIC DNA]</scope>
</reference>
<evidence type="ECO:0000256" key="10">
    <source>
        <dbReference type="SAM" id="Phobius"/>
    </source>
</evidence>
<evidence type="ECO:0000256" key="7">
    <source>
        <dbReference type="ARBA" id="ARBA00023170"/>
    </source>
</evidence>
<evidence type="ECO:0000256" key="8">
    <source>
        <dbReference type="ARBA" id="ARBA00023224"/>
    </source>
</evidence>
<evidence type="ECO:0000256" key="3">
    <source>
        <dbReference type="ARBA" id="ARBA00022692"/>
    </source>
</evidence>
<keyword evidence="4 10" id="KW-1133">Transmembrane helix</keyword>
<dbReference type="InterPro" id="IPR017452">
    <property type="entry name" value="GPCR_Rhodpsn_7TM"/>
</dbReference>
<dbReference type="SMART" id="SM01381">
    <property type="entry name" value="7TM_GPCR_Srsx"/>
    <property type="match status" value="1"/>
</dbReference>
<gene>
    <name evidence="12" type="ORF">TCLT_LOCUS8159</name>
</gene>
<dbReference type="PROSITE" id="PS00237">
    <property type="entry name" value="G_PROTEIN_RECEP_F1_1"/>
    <property type="match status" value="1"/>
</dbReference>
<keyword evidence="6 10" id="KW-0472">Membrane</keyword>
<dbReference type="PRINTS" id="PR00237">
    <property type="entry name" value="GPCRRHODOPSN"/>
</dbReference>
<dbReference type="GO" id="GO:0042923">
    <property type="term" value="F:neuropeptide binding"/>
    <property type="evidence" value="ECO:0007669"/>
    <property type="project" value="TreeGrafter"/>
</dbReference>
<feature type="transmembrane region" description="Helical" evidence="10">
    <location>
        <begin position="223"/>
        <end position="243"/>
    </location>
</feature>
<dbReference type="Pfam" id="PF00001">
    <property type="entry name" value="7tm_1"/>
    <property type="match status" value="1"/>
</dbReference>
<feature type="transmembrane region" description="Helical" evidence="10">
    <location>
        <begin position="62"/>
        <end position="84"/>
    </location>
</feature>
<comment type="similarity">
    <text evidence="2 9">Belongs to the G-protein coupled receptor 1 family.</text>
</comment>
<proteinExistence type="inferred from homology"/>
<dbReference type="Proteomes" id="UP000276776">
    <property type="component" value="Unassembled WGS sequence"/>
</dbReference>
<protein>
    <submittedName>
        <fullName evidence="14">G_PROTEIN_RECEP_F1_2 domain-containing protein</fullName>
    </submittedName>
</protein>
<sequence>LGVLGNSLVIISVIRYKSLQSVRNIFIVSLSVSDIVISVVSGTITPITAFTKIWLFGELLCYFVPFIQGASLCFSTLTLTAIAIDRYILIIFPTKEPIQKSQAVKMIGIDFVLATAISLPMFIKQQLVKFENFCGQFCTEDWGSDNTGRSTYGTIVFIFQFIAPLTVITFCYTMISLKLSKVLYLIRNTLTLAPDYLITEQMNKCSSYRRQVLKRRVRTNRMLISMVSVFVCCWMPSVAFNFLRDYQWLPNFVTKQEYLFGLITHCISMSSTVWNPCLYTLLNQQFRLAFLSLLRSVPVVQKKSLTTDIG</sequence>
<dbReference type="InterPro" id="IPR000611">
    <property type="entry name" value="NPY_rcpt"/>
</dbReference>
<dbReference type="EMBL" id="UYYF01004592">
    <property type="protein sequence ID" value="VDN05686.1"/>
    <property type="molecule type" value="Genomic_DNA"/>
</dbReference>
<keyword evidence="13" id="KW-1185">Reference proteome</keyword>
<dbReference type="PROSITE" id="PS50262">
    <property type="entry name" value="G_PROTEIN_RECEP_F1_2"/>
    <property type="match status" value="1"/>
</dbReference>
<organism evidence="14">
    <name type="scientific">Thelazia callipaeda</name>
    <name type="common">Oriental eyeworm</name>
    <name type="synonym">Parasitic nematode</name>
    <dbReference type="NCBI Taxonomy" id="103827"/>
    <lineage>
        <taxon>Eukaryota</taxon>
        <taxon>Metazoa</taxon>
        <taxon>Ecdysozoa</taxon>
        <taxon>Nematoda</taxon>
        <taxon>Chromadorea</taxon>
        <taxon>Rhabditida</taxon>
        <taxon>Spirurina</taxon>
        <taxon>Spiruromorpha</taxon>
        <taxon>Thelazioidea</taxon>
        <taxon>Thelaziidae</taxon>
        <taxon>Thelazia</taxon>
    </lineage>
</organism>
<dbReference type="Gene3D" id="1.20.1070.10">
    <property type="entry name" value="Rhodopsin 7-helix transmembrane proteins"/>
    <property type="match status" value="1"/>
</dbReference>
<dbReference type="GO" id="GO:0043005">
    <property type="term" value="C:neuron projection"/>
    <property type="evidence" value="ECO:0007669"/>
    <property type="project" value="TreeGrafter"/>
</dbReference>
<comment type="subcellular location">
    <subcellularLocation>
        <location evidence="1">Membrane</location>
        <topology evidence="1">Multi-pass membrane protein</topology>
    </subcellularLocation>
</comment>
<keyword evidence="7 9" id="KW-0675">Receptor</keyword>
<evidence type="ECO:0000256" key="2">
    <source>
        <dbReference type="ARBA" id="ARBA00010663"/>
    </source>
</evidence>
<evidence type="ECO:0000256" key="4">
    <source>
        <dbReference type="ARBA" id="ARBA00022989"/>
    </source>
</evidence>
<dbReference type="GO" id="GO:0004983">
    <property type="term" value="F:neuropeptide Y receptor activity"/>
    <property type="evidence" value="ECO:0007669"/>
    <property type="project" value="InterPro"/>
</dbReference>